<protein>
    <recommendedName>
        <fullName evidence="4">LVIVD repeat-containing protein</fullName>
    </recommendedName>
</protein>
<organism evidence="2 3">
    <name type="scientific">Segetibacter aerophilus</name>
    <dbReference type="NCBI Taxonomy" id="670293"/>
    <lineage>
        <taxon>Bacteria</taxon>
        <taxon>Pseudomonadati</taxon>
        <taxon>Bacteroidota</taxon>
        <taxon>Chitinophagia</taxon>
        <taxon>Chitinophagales</taxon>
        <taxon>Chitinophagaceae</taxon>
        <taxon>Segetibacter</taxon>
    </lineage>
</organism>
<proteinExistence type="predicted"/>
<dbReference type="Proteomes" id="UP000321513">
    <property type="component" value="Unassembled WGS sequence"/>
</dbReference>
<reference evidence="2 3" key="1">
    <citation type="submission" date="2019-07" db="EMBL/GenBank/DDBJ databases">
        <title>Whole genome shotgun sequence of Segetibacter aerophilus NBRC 106135.</title>
        <authorList>
            <person name="Hosoyama A."/>
            <person name="Uohara A."/>
            <person name="Ohji S."/>
            <person name="Ichikawa N."/>
        </authorList>
    </citation>
    <scope>NUCLEOTIDE SEQUENCE [LARGE SCALE GENOMIC DNA]</scope>
    <source>
        <strain evidence="2 3">NBRC 106135</strain>
    </source>
</reference>
<dbReference type="Pfam" id="PF08309">
    <property type="entry name" value="LVIVD"/>
    <property type="match status" value="3"/>
</dbReference>
<dbReference type="AlphaFoldDB" id="A0A512BAG7"/>
<evidence type="ECO:0000256" key="1">
    <source>
        <dbReference type="SAM" id="SignalP"/>
    </source>
</evidence>
<dbReference type="RefSeq" id="WP_170234102.1">
    <property type="nucleotide sequence ID" value="NZ_BJYT01000004.1"/>
</dbReference>
<gene>
    <name evidence="2" type="ORF">SAE01_14520</name>
</gene>
<comment type="caution">
    <text evidence="2">The sequence shown here is derived from an EMBL/GenBank/DDBJ whole genome shotgun (WGS) entry which is preliminary data.</text>
</comment>
<sequence>MKARLSICNLAVLLLTMTVAFNSCVKDTVSRTYSMYTPVYKTSAEVRANIKNDAPLPVKSPGKMFVLGNYIYLNEIDKGIHVIDNSNPANPVNKYFIAIPGNIDLAVTGTTLYADLYTDLVTIDISSPSSIVVKKITEGVFPFRRYSGNFVADNSKIITDWIKKDTTVTTDLDTHSNTGVLYFDAMALSSISPSASNKAAIGISGSMARFTLLNNYLYTVTENALNVFNISQPQNPVFSNKINLPFGIETIYPFKSNLFIGSQTGMLIYGIANPAQPLQAGSFSHVRVCDPVIAEDNYAFVTLSSGTRCGGFTNQLDVVNIQDIQNPKLVKSYPLTNPHGLSKDGNTLFICDGSAGLKVFDATDVNNIKLLQTIAGMETYDIITVNGLAMVVAKDGLYEFDYSDKNKVQQISKISYNK</sequence>
<feature type="chain" id="PRO_5021974222" description="LVIVD repeat-containing protein" evidence="1">
    <location>
        <begin position="23"/>
        <end position="418"/>
    </location>
</feature>
<keyword evidence="3" id="KW-1185">Reference proteome</keyword>
<keyword evidence="1" id="KW-0732">Signal</keyword>
<dbReference type="InterPro" id="IPR013211">
    <property type="entry name" value="LVIVD"/>
</dbReference>
<dbReference type="EMBL" id="BJYT01000004">
    <property type="protein sequence ID" value="GEO08956.1"/>
    <property type="molecule type" value="Genomic_DNA"/>
</dbReference>
<evidence type="ECO:0000313" key="2">
    <source>
        <dbReference type="EMBL" id="GEO08956.1"/>
    </source>
</evidence>
<accession>A0A512BAG7</accession>
<dbReference type="SUPFAM" id="SSF63829">
    <property type="entry name" value="Calcium-dependent phosphotriesterase"/>
    <property type="match status" value="1"/>
</dbReference>
<name>A0A512BAG7_9BACT</name>
<feature type="signal peptide" evidence="1">
    <location>
        <begin position="1"/>
        <end position="22"/>
    </location>
</feature>
<evidence type="ECO:0000313" key="3">
    <source>
        <dbReference type="Proteomes" id="UP000321513"/>
    </source>
</evidence>
<evidence type="ECO:0008006" key="4">
    <source>
        <dbReference type="Google" id="ProtNLM"/>
    </source>
</evidence>